<sequence length="459" mass="53305">MIIFPDGDVDKRTSDQDTAKSKADWLINQSFVCSDNDKLQHLNYDYLSCKHNKEDIRNSPDEKSLKRPYVTEGDLESCHIHGAEDVTSPKKTNTEHSPTSSESDESRKLHHLKKKKKKKKHKKHKHNHGKDGHNIRAPAEESASTEWITKQEGKIFVEDFEKLLPEYYHYIDKSSDKANYTYQSIYKGHLPHYRCQTNMSLGLSRTDIQGKYQNRKKKEDHKRYFLSKNITTKEDVDDDMPFTEPVLVSEGCSVLVRKEPILDDYMTLCEDSGQPAKSSKDINTKSASSKSDEVQHPQNIAFKKQEMYNRKLSENPNNVSLWLEFINFQDQCSPTADVVTLYETERGMKRHRNHRALTLQMKEAIFERALKENPYSADLKMAQLECFRNFWDSETLQTQWKELVMRNRSNTKVWEKYLEYAESKAASFTASGLIKAYKKCLLSLKSSVTDFVIGEDINA</sequence>
<feature type="compositionally biased region" description="Basic and acidic residues" evidence="4">
    <location>
        <begin position="76"/>
        <end position="94"/>
    </location>
</feature>
<feature type="region of interest" description="Disordered" evidence="4">
    <location>
        <begin position="54"/>
        <end position="144"/>
    </location>
</feature>
<dbReference type="Gene3D" id="1.25.40.10">
    <property type="entry name" value="Tetratricopeptide repeat domain"/>
    <property type="match status" value="1"/>
</dbReference>
<dbReference type="EMBL" id="JAODUP010000269">
    <property type="protein sequence ID" value="KAK2154391.1"/>
    <property type="molecule type" value="Genomic_DNA"/>
</dbReference>
<dbReference type="PANTHER" id="PTHR13471:SF0">
    <property type="entry name" value="NUCLEAR EXOSOME REGULATOR NRDE2"/>
    <property type="match status" value="1"/>
</dbReference>
<dbReference type="InterPro" id="IPR013633">
    <property type="entry name" value="NRDE-2"/>
</dbReference>
<dbReference type="Proteomes" id="UP001208570">
    <property type="component" value="Unassembled WGS sequence"/>
</dbReference>
<evidence type="ECO:0000313" key="6">
    <source>
        <dbReference type="Proteomes" id="UP001208570"/>
    </source>
</evidence>
<accession>A0AAD9N467</accession>
<feature type="compositionally biased region" description="Basic and acidic residues" evidence="4">
    <location>
        <begin position="54"/>
        <end position="65"/>
    </location>
</feature>
<gene>
    <name evidence="5" type="ORF">LSH36_269g04053</name>
</gene>
<feature type="compositionally biased region" description="Basic residues" evidence="4">
    <location>
        <begin position="108"/>
        <end position="128"/>
    </location>
</feature>
<evidence type="ECO:0000313" key="5">
    <source>
        <dbReference type="EMBL" id="KAK2154391.1"/>
    </source>
</evidence>
<evidence type="ECO:0000256" key="4">
    <source>
        <dbReference type="SAM" id="MobiDB-lite"/>
    </source>
</evidence>
<organism evidence="5 6">
    <name type="scientific">Paralvinella palmiformis</name>
    <dbReference type="NCBI Taxonomy" id="53620"/>
    <lineage>
        <taxon>Eukaryota</taxon>
        <taxon>Metazoa</taxon>
        <taxon>Spiralia</taxon>
        <taxon>Lophotrochozoa</taxon>
        <taxon>Annelida</taxon>
        <taxon>Polychaeta</taxon>
        <taxon>Sedentaria</taxon>
        <taxon>Canalipalpata</taxon>
        <taxon>Terebellida</taxon>
        <taxon>Terebelliformia</taxon>
        <taxon>Alvinellidae</taxon>
        <taxon>Paralvinella</taxon>
    </lineage>
</organism>
<keyword evidence="3" id="KW-0539">Nucleus</keyword>
<protein>
    <submittedName>
        <fullName evidence="5">Uncharacterized protein</fullName>
    </submittedName>
</protein>
<dbReference type="PANTHER" id="PTHR13471">
    <property type="entry name" value="TETRATRICOPEPTIDE-LIKE HELICAL"/>
    <property type="match status" value="1"/>
</dbReference>
<keyword evidence="6" id="KW-1185">Reference proteome</keyword>
<evidence type="ECO:0000256" key="1">
    <source>
        <dbReference type="ARBA" id="ARBA00004123"/>
    </source>
</evidence>
<dbReference type="GO" id="GO:1902369">
    <property type="term" value="P:negative regulation of RNA catabolic process"/>
    <property type="evidence" value="ECO:0007669"/>
    <property type="project" value="TreeGrafter"/>
</dbReference>
<evidence type="ECO:0000256" key="3">
    <source>
        <dbReference type="ARBA" id="ARBA00023242"/>
    </source>
</evidence>
<reference evidence="5" key="1">
    <citation type="journal article" date="2023" name="Mol. Biol. Evol.">
        <title>Third-Generation Sequencing Reveals the Adaptive Role of the Epigenome in Three Deep-Sea Polychaetes.</title>
        <authorList>
            <person name="Perez M."/>
            <person name="Aroh O."/>
            <person name="Sun Y."/>
            <person name="Lan Y."/>
            <person name="Juniper S.K."/>
            <person name="Young C.R."/>
            <person name="Angers B."/>
            <person name="Qian P.Y."/>
        </authorList>
    </citation>
    <scope>NUCLEOTIDE SEQUENCE</scope>
    <source>
        <strain evidence="5">P08H-3</strain>
    </source>
</reference>
<dbReference type="GO" id="GO:0071013">
    <property type="term" value="C:catalytic step 2 spliceosome"/>
    <property type="evidence" value="ECO:0007669"/>
    <property type="project" value="TreeGrafter"/>
</dbReference>
<proteinExistence type="inferred from homology"/>
<name>A0AAD9N467_9ANNE</name>
<comment type="subcellular location">
    <subcellularLocation>
        <location evidence="1">Nucleus</location>
    </subcellularLocation>
</comment>
<dbReference type="InterPro" id="IPR011990">
    <property type="entry name" value="TPR-like_helical_dom_sf"/>
</dbReference>
<dbReference type="Pfam" id="PF08424">
    <property type="entry name" value="NRDE-2"/>
    <property type="match status" value="1"/>
</dbReference>
<dbReference type="AlphaFoldDB" id="A0AAD9N467"/>
<comment type="caution">
    <text evidence="5">The sequence shown here is derived from an EMBL/GenBank/DDBJ whole genome shotgun (WGS) entry which is preliminary data.</text>
</comment>
<evidence type="ECO:0000256" key="2">
    <source>
        <dbReference type="ARBA" id="ARBA00009265"/>
    </source>
</evidence>
<dbReference type="GO" id="GO:0031048">
    <property type="term" value="P:regulatory ncRNA-mediated heterochromatin formation"/>
    <property type="evidence" value="ECO:0007669"/>
    <property type="project" value="TreeGrafter"/>
</dbReference>
<comment type="similarity">
    <text evidence="2">Belongs to the NRDE2 family.</text>
</comment>
<feature type="region of interest" description="Disordered" evidence="4">
    <location>
        <begin position="271"/>
        <end position="298"/>
    </location>
</feature>